<keyword evidence="5 10" id="KW-0489">Methyltransferase</keyword>
<keyword evidence="8 10" id="KW-0819">tRNA processing</keyword>
<sequence>MEFITCKISKTEVRLENDSGIYFYYFNFISCDISYPSFTRYSYVVAIESTEKGGYLQAYFAITCPSTDDPSVLIFTDNIVKGISHWIHSQKKANVNVPLCCVPSSYYSVLEDVRKHSVVQGLSNCWSNFERTNKAKHLYEDVGIVAYLATYWLSNAIKDVHFVDIGCGNGVVSYLLNSIYGNHVKGVGYDVKSRKIWEYYKSEGHDVLKVQTITPNFPSLEQPFPLETNYIIGIHTDEMTPWIPLIAMKRKCNFFLLPCCPFDFFGRFVKRNQHSGDNEWEYFNYIVSLAQTLGFDVKTDLLKIPSEKKTAIIGTIPASGELLCDYNPEWENVIKKLMEPSFKANNYRGFQPRLSEIEVKNCTKLPIEVRNSINQSIVNILQSAANLEDGVSLKNIVSQLSNEQTNYLKSQNGGLQTFIKNNRAGYNLNRGNVILRNTVYETFRLPKTSDYPCFFEQFLPEKCRHRDVCGYSHDF</sequence>
<keyword evidence="11" id="KW-1185">Reference proteome</keyword>
<dbReference type="WBParaSite" id="PSU_v2.g6333.t1">
    <property type="protein sequence ID" value="PSU_v2.g6333.t1"/>
    <property type="gene ID" value="PSU_v2.g6333"/>
</dbReference>
<dbReference type="GO" id="GO:0141101">
    <property type="term" value="F:tRNA(Ser) (uridine(44)-2'-O-)-methyltransferase activity"/>
    <property type="evidence" value="ECO:0007669"/>
    <property type="project" value="UniProtKB-EC"/>
</dbReference>
<keyword evidence="6 10" id="KW-0808">Transferase</keyword>
<dbReference type="InterPro" id="IPR029063">
    <property type="entry name" value="SAM-dependent_MTases_sf"/>
</dbReference>
<keyword evidence="4 10" id="KW-0963">Cytoplasm</keyword>
<dbReference type="GO" id="GO:0030488">
    <property type="term" value="P:tRNA methylation"/>
    <property type="evidence" value="ECO:0007669"/>
    <property type="project" value="UniProtKB-UniRule"/>
</dbReference>
<comment type="subcellular location">
    <subcellularLocation>
        <location evidence="2 10">Cytoplasm</location>
    </subcellularLocation>
</comment>
<evidence type="ECO:0000256" key="8">
    <source>
        <dbReference type="ARBA" id="ARBA00022694"/>
    </source>
</evidence>
<comment type="catalytic activity">
    <reaction evidence="9 10">
        <text>uridine(44) in tRNA(Ser) + S-adenosyl-L-methionine = 2'-O-methyluridine(44) in tRNA(Ser) + S-adenosyl-L-homocysteine + H(+)</text>
        <dbReference type="Rhea" id="RHEA:43100"/>
        <dbReference type="Rhea" id="RHEA-COMP:10339"/>
        <dbReference type="Rhea" id="RHEA-COMP:10340"/>
        <dbReference type="ChEBI" id="CHEBI:15378"/>
        <dbReference type="ChEBI" id="CHEBI:57856"/>
        <dbReference type="ChEBI" id="CHEBI:59789"/>
        <dbReference type="ChEBI" id="CHEBI:65315"/>
        <dbReference type="ChEBI" id="CHEBI:74478"/>
        <dbReference type="EC" id="2.1.1.211"/>
    </reaction>
</comment>
<evidence type="ECO:0000256" key="2">
    <source>
        <dbReference type="ARBA" id="ARBA00004496"/>
    </source>
</evidence>
<evidence type="ECO:0000256" key="10">
    <source>
        <dbReference type="RuleBase" id="RU368004"/>
    </source>
</evidence>
<dbReference type="EC" id="2.1.1.211" evidence="10"/>
<dbReference type="PANTHER" id="PTHR21210:SF0">
    <property type="entry name" value="TRNA (URACIL-O(2)-)-METHYLTRANSFERASE-RELATED"/>
    <property type="match status" value="1"/>
</dbReference>
<evidence type="ECO:0000313" key="11">
    <source>
        <dbReference type="Proteomes" id="UP000887577"/>
    </source>
</evidence>
<evidence type="ECO:0000256" key="1">
    <source>
        <dbReference type="ARBA" id="ARBA00002778"/>
    </source>
</evidence>
<comment type="function">
    <text evidence="10">Adenosyl-L-methionine (AdoMet)-dependent tRNA (uracil-O(2)-)-methyltransferase.</text>
</comment>
<name>A0A914Z0S6_9BILA</name>
<dbReference type="PANTHER" id="PTHR21210">
    <property type="entry name" value="TRNA (URACIL-O(2)-)-METHYLTRANSFERASE-RELATED"/>
    <property type="match status" value="1"/>
</dbReference>
<accession>A0A914Z0S6</accession>
<protein>
    <recommendedName>
        <fullName evidence="10">tRNA (uracil-O(2)-)-methyltransferase</fullName>
        <ecNumber evidence="10">2.1.1.211</ecNumber>
    </recommendedName>
</protein>
<keyword evidence="7 10" id="KW-0949">S-adenosyl-L-methionine</keyword>
<dbReference type="SUPFAM" id="SSF53335">
    <property type="entry name" value="S-adenosyl-L-methionine-dependent methyltransferases"/>
    <property type="match status" value="1"/>
</dbReference>
<evidence type="ECO:0000256" key="5">
    <source>
        <dbReference type="ARBA" id="ARBA00022603"/>
    </source>
</evidence>
<dbReference type="Pfam" id="PF07757">
    <property type="entry name" value="AdoMet_MTase"/>
    <property type="match status" value="1"/>
</dbReference>
<evidence type="ECO:0000256" key="4">
    <source>
        <dbReference type="ARBA" id="ARBA00022490"/>
    </source>
</evidence>
<comment type="similarity">
    <text evidence="3 10">Belongs to the TRM44 family.</text>
</comment>
<evidence type="ECO:0000313" key="12">
    <source>
        <dbReference type="WBParaSite" id="PSU_v2.g6333.t1"/>
    </source>
</evidence>
<evidence type="ECO:0000256" key="3">
    <source>
        <dbReference type="ARBA" id="ARBA00009056"/>
    </source>
</evidence>
<evidence type="ECO:0000256" key="7">
    <source>
        <dbReference type="ARBA" id="ARBA00022691"/>
    </source>
</evidence>
<evidence type="ECO:0000256" key="9">
    <source>
        <dbReference type="ARBA" id="ARBA00047957"/>
    </source>
</evidence>
<reference evidence="12" key="1">
    <citation type="submission" date="2022-11" db="UniProtKB">
        <authorList>
            <consortium name="WormBaseParasite"/>
        </authorList>
    </citation>
    <scope>IDENTIFICATION</scope>
</reference>
<comment type="function">
    <text evidence="1">Probable adenosyl-L-methionine (AdoMet)-dependent tRNA (uracil-O(2)-)-methyltransferase.</text>
</comment>
<evidence type="ECO:0000256" key="6">
    <source>
        <dbReference type="ARBA" id="ARBA00022679"/>
    </source>
</evidence>
<dbReference type="InterPro" id="IPR011671">
    <property type="entry name" value="tRNA_uracil_MeTrfase"/>
</dbReference>
<dbReference type="AlphaFoldDB" id="A0A914Z0S6"/>
<dbReference type="Proteomes" id="UP000887577">
    <property type="component" value="Unplaced"/>
</dbReference>
<proteinExistence type="inferred from homology"/>
<organism evidence="11 12">
    <name type="scientific">Panagrolaimus superbus</name>
    <dbReference type="NCBI Taxonomy" id="310955"/>
    <lineage>
        <taxon>Eukaryota</taxon>
        <taxon>Metazoa</taxon>
        <taxon>Ecdysozoa</taxon>
        <taxon>Nematoda</taxon>
        <taxon>Chromadorea</taxon>
        <taxon>Rhabditida</taxon>
        <taxon>Tylenchina</taxon>
        <taxon>Panagrolaimomorpha</taxon>
        <taxon>Panagrolaimoidea</taxon>
        <taxon>Panagrolaimidae</taxon>
        <taxon>Panagrolaimus</taxon>
    </lineage>
</organism>
<dbReference type="GO" id="GO:0005737">
    <property type="term" value="C:cytoplasm"/>
    <property type="evidence" value="ECO:0007669"/>
    <property type="project" value="UniProtKB-SubCell"/>
</dbReference>